<dbReference type="InterPro" id="IPR029000">
    <property type="entry name" value="Cyclophilin-like_dom_sf"/>
</dbReference>
<dbReference type="RefSeq" id="WP_079910112.1">
    <property type="nucleotide sequence ID" value="NZ_BAABJG010000018.1"/>
</dbReference>
<proteinExistence type="inferred from homology"/>
<comment type="similarity">
    <text evidence="5">Belongs to the cyclophilin-type PPIase family.</text>
</comment>
<reference evidence="8" key="1">
    <citation type="journal article" date="2019" name="Int. J. Syst. Evol. Microbiol.">
        <title>The Global Catalogue of Microorganisms (GCM) 10K type strain sequencing project: providing services to taxonomists for standard genome sequencing and annotation.</title>
        <authorList>
            <consortium name="The Broad Institute Genomics Platform"/>
            <consortium name="The Broad Institute Genome Sequencing Center for Infectious Disease"/>
            <person name="Wu L."/>
            <person name="Ma J."/>
        </authorList>
    </citation>
    <scope>NUCLEOTIDE SEQUENCE [LARGE SCALE GENOMIC DNA]</scope>
    <source>
        <strain evidence="8">CCUG 53270</strain>
    </source>
</reference>
<dbReference type="Pfam" id="PF00160">
    <property type="entry name" value="Pro_isomerase"/>
    <property type="match status" value="1"/>
</dbReference>
<dbReference type="Proteomes" id="UP001597180">
    <property type="component" value="Unassembled WGS sequence"/>
</dbReference>
<dbReference type="PANTHER" id="PTHR45625:SF4">
    <property type="entry name" value="PEPTIDYLPROLYL ISOMERASE DOMAIN AND WD REPEAT-CONTAINING PROTEIN 1"/>
    <property type="match status" value="1"/>
</dbReference>
<gene>
    <name evidence="7" type="ORF">ACFQ4B_19380</name>
</gene>
<evidence type="ECO:0000313" key="8">
    <source>
        <dbReference type="Proteomes" id="UP001597180"/>
    </source>
</evidence>
<comment type="function">
    <text evidence="2 5">PPIases accelerate the folding of proteins. It catalyzes the cis-trans isomerization of proline imidic peptide bonds in oligopeptides.</text>
</comment>
<dbReference type="EC" id="5.2.1.8" evidence="5"/>
<dbReference type="PRINTS" id="PR00153">
    <property type="entry name" value="CSAPPISMRASE"/>
</dbReference>
<evidence type="ECO:0000259" key="6">
    <source>
        <dbReference type="PROSITE" id="PS50072"/>
    </source>
</evidence>
<evidence type="ECO:0000256" key="5">
    <source>
        <dbReference type="RuleBase" id="RU363019"/>
    </source>
</evidence>
<evidence type="ECO:0000256" key="4">
    <source>
        <dbReference type="ARBA" id="ARBA00023235"/>
    </source>
</evidence>
<dbReference type="InterPro" id="IPR044666">
    <property type="entry name" value="Cyclophilin_A-like"/>
</dbReference>
<evidence type="ECO:0000256" key="1">
    <source>
        <dbReference type="ARBA" id="ARBA00000971"/>
    </source>
</evidence>
<dbReference type="Gene3D" id="2.40.100.10">
    <property type="entry name" value="Cyclophilin-like"/>
    <property type="match status" value="1"/>
</dbReference>
<organism evidence="7 8">
    <name type="scientific">Paenibacillus vulneris</name>
    <dbReference type="NCBI Taxonomy" id="1133364"/>
    <lineage>
        <taxon>Bacteria</taxon>
        <taxon>Bacillati</taxon>
        <taxon>Bacillota</taxon>
        <taxon>Bacilli</taxon>
        <taxon>Bacillales</taxon>
        <taxon>Paenibacillaceae</taxon>
        <taxon>Paenibacillus</taxon>
    </lineage>
</organism>
<dbReference type="InterPro" id="IPR020892">
    <property type="entry name" value="Cyclophilin-type_PPIase_CS"/>
</dbReference>
<keyword evidence="4 5" id="KW-0413">Isomerase</keyword>
<protein>
    <recommendedName>
        <fullName evidence="5">Peptidyl-prolyl cis-trans isomerase</fullName>
        <shortName evidence="5">PPIase</shortName>
        <ecNumber evidence="5">5.2.1.8</ecNumber>
    </recommendedName>
</protein>
<evidence type="ECO:0000256" key="3">
    <source>
        <dbReference type="ARBA" id="ARBA00023110"/>
    </source>
</evidence>
<evidence type="ECO:0000313" key="7">
    <source>
        <dbReference type="EMBL" id="MFD1222288.1"/>
    </source>
</evidence>
<evidence type="ECO:0000256" key="2">
    <source>
        <dbReference type="ARBA" id="ARBA00002388"/>
    </source>
</evidence>
<dbReference type="PROSITE" id="PS50072">
    <property type="entry name" value="CSA_PPIASE_2"/>
    <property type="match status" value="1"/>
</dbReference>
<name>A0ABW3UMW5_9BACL</name>
<feature type="domain" description="PPIase cyclophilin-type" evidence="6">
    <location>
        <begin position="80"/>
        <end position="227"/>
    </location>
</feature>
<dbReference type="PANTHER" id="PTHR45625">
    <property type="entry name" value="PEPTIDYL-PROLYL CIS-TRANS ISOMERASE-RELATED"/>
    <property type="match status" value="1"/>
</dbReference>
<dbReference type="EMBL" id="JBHTLU010000023">
    <property type="protein sequence ID" value="MFD1222288.1"/>
    <property type="molecule type" value="Genomic_DNA"/>
</dbReference>
<dbReference type="InterPro" id="IPR002130">
    <property type="entry name" value="Cyclophilin-type_PPIase_dom"/>
</dbReference>
<keyword evidence="3 5" id="KW-0697">Rotamase</keyword>
<dbReference type="CDD" id="cd00317">
    <property type="entry name" value="cyclophilin"/>
    <property type="match status" value="1"/>
</dbReference>
<dbReference type="SUPFAM" id="SSF50891">
    <property type="entry name" value="Cyclophilin-like"/>
    <property type="match status" value="1"/>
</dbReference>
<keyword evidence="8" id="KW-1185">Reference proteome</keyword>
<comment type="caution">
    <text evidence="7">The sequence shown here is derived from an EMBL/GenBank/DDBJ whole genome shotgun (WGS) entry which is preliminary data.</text>
</comment>
<accession>A0ABW3UMW5</accession>
<comment type="catalytic activity">
    <reaction evidence="1 5">
        <text>[protein]-peptidylproline (omega=180) = [protein]-peptidylproline (omega=0)</text>
        <dbReference type="Rhea" id="RHEA:16237"/>
        <dbReference type="Rhea" id="RHEA-COMP:10747"/>
        <dbReference type="Rhea" id="RHEA-COMP:10748"/>
        <dbReference type="ChEBI" id="CHEBI:83833"/>
        <dbReference type="ChEBI" id="CHEBI:83834"/>
        <dbReference type="EC" id="5.2.1.8"/>
    </reaction>
</comment>
<sequence>MGQGFLAIFMIIAGIVHFVSVGDAGIVTAVPEETKAVEQNAVPNETKADEQENHKTYDKAPEMSIDVNKTYEAVIHTSKGDFTMELFPKTAPLTVNNFVFLARDGFYEDVEFHRVIESFMIQTGDPTGTGTGGPGYKFADELNTPYKYEPGIVAMANAGPNTNGSQFFICTGEDSKSLNRYPNYTIFGKITDGMETVRTIAGTPVEASGYGERSHPIKSVKIQKVDIIERDAE</sequence>
<dbReference type="PROSITE" id="PS00170">
    <property type="entry name" value="CSA_PPIASE_1"/>
    <property type="match status" value="1"/>
</dbReference>
<dbReference type="GO" id="GO:0003755">
    <property type="term" value="F:peptidyl-prolyl cis-trans isomerase activity"/>
    <property type="evidence" value="ECO:0007669"/>
    <property type="project" value="UniProtKB-EC"/>
</dbReference>